<evidence type="ECO:0000256" key="1">
    <source>
        <dbReference type="SAM" id="SignalP"/>
    </source>
</evidence>
<evidence type="ECO:0000259" key="2">
    <source>
        <dbReference type="Pfam" id="PF06452"/>
    </source>
</evidence>
<organism evidence="4 5">
    <name type="scientific">Shewanella eurypsychrophilus</name>
    <dbReference type="NCBI Taxonomy" id="2593656"/>
    <lineage>
        <taxon>Bacteria</taxon>
        <taxon>Pseudomonadati</taxon>
        <taxon>Pseudomonadota</taxon>
        <taxon>Gammaproteobacteria</taxon>
        <taxon>Alteromonadales</taxon>
        <taxon>Shewanellaceae</taxon>
        <taxon>Shewanella</taxon>
    </lineage>
</organism>
<dbReference type="InterPro" id="IPR010502">
    <property type="entry name" value="Carb-bd_dom_fam9"/>
</dbReference>
<proteinExistence type="predicted"/>
<feature type="chain" id="PRO_5045423196" evidence="1">
    <location>
        <begin position="32"/>
        <end position="791"/>
    </location>
</feature>
<name>A0ABX6V7P3_9GAMM</name>
<feature type="domain" description="DUF5916" evidence="3">
    <location>
        <begin position="274"/>
        <end position="352"/>
    </location>
</feature>
<evidence type="ECO:0000313" key="4">
    <source>
        <dbReference type="EMBL" id="QPG58533.1"/>
    </source>
</evidence>
<gene>
    <name evidence="4" type="ORF">FM038_014680</name>
</gene>
<feature type="signal peptide" evidence="1">
    <location>
        <begin position="1"/>
        <end position="31"/>
    </location>
</feature>
<reference evidence="4" key="1">
    <citation type="submission" date="2021-07" db="EMBL/GenBank/DDBJ databases">
        <title>Shewanella sp. YLB-07 whole genome sequence.</title>
        <authorList>
            <person name="Yu L."/>
        </authorList>
    </citation>
    <scope>NUCLEOTIDE SEQUENCE</scope>
    <source>
        <strain evidence="4">YLB-08</strain>
    </source>
</reference>
<accession>A0ABX6V7P3</accession>
<dbReference type="Pfam" id="PF19313">
    <property type="entry name" value="DUF5916"/>
    <property type="match status" value="1"/>
</dbReference>
<sequence>MTFTATTKSLSHLLLCSSILVSSSWTFCVSAGTNQQFHINIPTLERGASINGQLDEPQWQNAAIAELEYETSPGENIAAPVATQVKIFATDKSLFVSFIAKDPDSSASNNLIRANITDRDALWGDDLVGIKLDTFNDERLAYQFFVNPYGVQMDSIENELTGEESNAWDGIWHSSARKTDEGYLVELELPLRLFNFDSKLDIQTWGIEFIRFYPRDKTHRLSTHSIDRNNNCQLCQLGTATGLKGIEPGQDLQLTPSLVMNRNSQRDLDPLDDWRSDNNIEPGLDIRWGITPNTLLSATINPDFSQVEADAGQLDINSTFALFYPEKRAFFLDNKDYFDTQLQLLHTRNIVSPDYGVKLTSKIDNHTFAVMATNDTKTNFLVPGNLSSDIASIDEESYNLAGRYRADFGSELSIGALVTAKQSEQYHNYVASGDVKYQPTQQDTITAQYVFSTTEYPDDLYKEFCSEDTCIPDSSCELGDCGINERVLRTKLDDAISDDFYRLKYVHKRRNWFAFTQYESAGDDFRADLGFISRVDVTKLVAGGGYIWYPQDSSFNRIELSGDWDISHNQSGELIEQEAEARLEFEGSMQSFTALGFVNRDRVGRRHDASSLAIDGNTQMFTENVGWLYFEFTPFRQISVELDADYGDSIDYSNDRLGTQLFINPGIEWNITDSVSLDLSHMYRSLDVDDGELFTANLTDVRLSWYFNINNFIRISSIYTDIQRDPSLYLYSSPKESEQSLGNEILYGYKLNPQSVFYLGYSDGMQSNDNIDSLTKDEQTYFMKLSYAWLL</sequence>
<feature type="domain" description="Carbohydrate-binding" evidence="2">
    <location>
        <begin position="50"/>
        <end position="212"/>
    </location>
</feature>
<keyword evidence="1" id="KW-0732">Signal</keyword>
<dbReference type="InterPro" id="IPR045670">
    <property type="entry name" value="DUF5916"/>
</dbReference>
<dbReference type="CDD" id="cd09618">
    <property type="entry name" value="CBM9_like_2"/>
    <property type="match status" value="1"/>
</dbReference>
<evidence type="ECO:0000259" key="3">
    <source>
        <dbReference type="Pfam" id="PF19313"/>
    </source>
</evidence>
<evidence type="ECO:0000313" key="5">
    <source>
        <dbReference type="Proteomes" id="UP000316416"/>
    </source>
</evidence>
<dbReference type="Gene3D" id="2.60.40.1190">
    <property type="match status" value="1"/>
</dbReference>
<dbReference type="RefSeq" id="WP_142874157.1">
    <property type="nucleotide sequence ID" value="NZ_CP045503.2"/>
</dbReference>
<dbReference type="Pfam" id="PF06452">
    <property type="entry name" value="CBM9_1"/>
    <property type="match status" value="1"/>
</dbReference>
<dbReference type="SUPFAM" id="SSF49344">
    <property type="entry name" value="CBD9-like"/>
    <property type="match status" value="1"/>
</dbReference>
<dbReference type="Proteomes" id="UP000316416">
    <property type="component" value="Chromosome"/>
</dbReference>
<keyword evidence="5" id="KW-1185">Reference proteome</keyword>
<protein>
    <submittedName>
        <fullName evidence="4">Carbohydrate binding family 9 domain-containing protein</fullName>
    </submittedName>
</protein>
<dbReference type="EMBL" id="CP045503">
    <property type="protein sequence ID" value="QPG58533.1"/>
    <property type="molecule type" value="Genomic_DNA"/>
</dbReference>